<evidence type="ECO:0000313" key="2">
    <source>
        <dbReference type="EMBL" id="MBW3095787.1"/>
    </source>
</evidence>
<organism evidence="2 3">
    <name type="scientific">Pseudohoeflea coraliihabitans</name>
    <dbReference type="NCBI Taxonomy" id="2860393"/>
    <lineage>
        <taxon>Bacteria</taxon>
        <taxon>Pseudomonadati</taxon>
        <taxon>Pseudomonadota</taxon>
        <taxon>Alphaproteobacteria</taxon>
        <taxon>Hyphomicrobiales</taxon>
        <taxon>Rhizobiaceae</taxon>
        <taxon>Pseudohoeflea</taxon>
    </lineage>
</organism>
<dbReference type="RefSeq" id="WP_219157367.1">
    <property type="nucleotide sequence ID" value="NZ_JAHWQX010000001.1"/>
</dbReference>
<sequence length="241" mass="26406">MPLNDIQKKLMADNADRFSGLKALFINTTLKPRSQAASHTEDLMRDSMALMEGCGVEVSYLRAADHQIAFGVQPDMRELGAKVDDWPDQFWPKVDAADILVIGTPIWLGEESSLCRVIIERLYAHSGQTNAEGQYVFYGKTGGAMVTGNEDGIKHVSMTILYALQHIGYVIPPQADCGWIGEAGPGPSYGDEGEDGKHAGYDSTFTRKNLTFMSFNLMHMAQMLRSNGGIPAVGNSGKEWQ</sequence>
<evidence type="ECO:0000259" key="1">
    <source>
        <dbReference type="Pfam" id="PF03358"/>
    </source>
</evidence>
<proteinExistence type="predicted"/>
<reference evidence="2" key="1">
    <citation type="submission" date="2021-07" db="EMBL/GenBank/DDBJ databases">
        <title>Pseudohoeflea marina sp. nov. a polyhydroxyalcanoate-producing bacterium.</title>
        <authorList>
            <person name="Zheng W."/>
            <person name="Yu S."/>
            <person name="Huang Y."/>
        </authorList>
    </citation>
    <scope>NUCLEOTIDE SEQUENCE</scope>
    <source>
        <strain evidence="2">DP4N28-3</strain>
    </source>
</reference>
<comment type="caution">
    <text evidence="2">The sequence shown here is derived from an EMBL/GenBank/DDBJ whole genome shotgun (WGS) entry which is preliminary data.</text>
</comment>
<keyword evidence="3" id="KW-1185">Reference proteome</keyword>
<dbReference type="EMBL" id="JAHWQX010000001">
    <property type="protein sequence ID" value="MBW3095787.1"/>
    <property type="molecule type" value="Genomic_DNA"/>
</dbReference>
<protein>
    <submittedName>
        <fullName evidence="2">NAD(P)H-dependent oxidoreductase</fullName>
    </submittedName>
</protein>
<feature type="domain" description="NADPH-dependent FMN reductase-like" evidence="1">
    <location>
        <begin position="36"/>
        <end position="173"/>
    </location>
</feature>
<dbReference type="Proteomes" id="UP001430804">
    <property type="component" value="Unassembled WGS sequence"/>
</dbReference>
<accession>A0ABS6WJZ4</accession>
<gene>
    <name evidence="2" type="ORF">KY465_00680</name>
</gene>
<evidence type="ECO:0000313" key="3">
    <source>
        <dbReference type="Proteomes" id="UP001430804"/>
    </source>
</evidence>
<dbReference type="Pfam" id="PF03358">
    <property type="entry name" value="FMN_red"/>
    <property type="match status" value="1"/>
</dbReference>
<name>A0ABS6WJZ4_9HYPH</name>
<dbReference type="InterPro" id="IPR005025">
    <property type="entry name" value="FMN_Rdtase-like_dom"/>
</dbReference>